<proteinExistence type="predicted"/>
<feature type="region of interest" description="Disordered" evidence="1">
    <location>
        <begin position="1"/>
        <end position="65"/>
    </location>
</feature>
<evidence type="ECO:0000256" key="1">
    <source>
        <dbReference type="SAM" id="MobiDB-lite"/>
    </source>
</evidence>
<sequence length="160" mass="16820">GHAEARRALERREGASELGGEHADAEAGVLAGAVAHGEQRLQPGGNGDADQLARREVAPDEQRLSAVAPEDHGVAALAGAEVASADGQPVPHLGLHRADRGDRRRLGAGGSRRGAGPHRRQKGTEQHRQSEAETAGLRREVGADPECHHNLRIGSHLPFL</sequence>
<accession>A0A6J4RY66</accession>
<organism evidence="2">
    <name type="scientific">uncultured Solirubrobacteraceae bacterium</name>
    <dbReference type="NCBI Taxonomy" id="1162706"/>
    <lineage>
        <taxon>Bacteria</taxon>
        <taxon>Bacillati</taxon>
        <taxon>Actinomycetota</taxon>
        <taxon>Thermoleophilia</taxon>
        <taxon>Solirubrobacterales</taxon>
        <taxon>Solirubrobacteraceae</taxon>
        <taxon>environmental samples</taxon>
    </lineage>
</organism>
<gene>
    <name evidence="2" type="ORF">AVDCRST_MAG65-1292</name>
</gene>
<feature type="non-terminal residue" evidence="2">
    <location>
        <position position="160"/>
    </location>
</feature>
<reference evidence="2" key="1">
    <citation type="submission" date="2020-02" db="EMBL/GenBank/DDBJ databases">
        <authorList>
            <person name="Meier V. D."/>
        </authorList>
    </citation>
    <scope>NUCLEOTIDE SEQUENCE</scope>
    <source>
        <strain evidence="2">AVDCRST_MAG65</strain>
    </source>
</reference>
<feature type="compositionally biased region" description="Basic and acidic residues" evidence="1">
    <location>
        <begin position="96"/>
        <end position="105"/>
    </location>
</feature>
<dbReference type="AlphaFoldDB" id="A0A6J4RY66"/>
<dbReference type="EMBL" id="CADCVL010000214">
    <property type="protein sequence ID" value="CAA9478294.1"/>
    <property type="molecule type" value="Genomic_DNA"/>
</dbReference>
<feature type="region of interest" description="Disordered" evidence="1">
    <location>
        <begin position="82"/>
        <end position="160"/>
    </location>
</feature>
<name>A0A6J4RY66_9ACTN</name>
<evidence type="ECO:0000313" key="2">
    <source>
        <dbReference type="EMBL" id="CAA9478294.1"/>
    </source>
</evidence>
<feature type="compositionally biased region" description="Basic and acidic residues" evidence="1">
    <location>
        <begin position="1"/>
        <end position="25"/>
    </location>
</feature>
<protein>
    <submittedName>
        <fullName evidence="2">Uncharacterized protein</fullName>
    </submittedName>
</protein>
<feature type="compositionally biased region" description="Basic and acidic residues" evidence="1">
    <location>
        <begin position="51"/>
        <end position="65"/>
    </location>
</feature>
<feature type="compositionally biased region" description="Basic and acidic residues" evidence="1">
    <location>
        <begin position="122"/>
        <end position="149"/>
    </location>
</feature>
<feature type="non-terminal residue" evidence="2">
    <location>
        <position position="1"/>
    </location>
</feature>